<keyword evidence="3" id="KW-0548">Nucleotidyltransferase</keyword>
<keyword evidence="8" id="KW-0229">DNA integration</keyword>
<dbReference type="InterPro" id="IPR000477">
    <property type="entry name" value="RT_dom"/>
</dbReference>
<evidence type="ECO:0000256" key="2">
    <source>
        <dbReference type="ARBA" id="ARBA00022679"/>
    </source>
</evidence>
<dbReference type="Proteomes" id="UP000887159">
    <property type="component" value="Unassembled WGS sequence"/>
</dbReference>
<dbReference type="AlphaFoldDB" id="A0A8X6WCF7"/>
<dbReference type="Gene3D" id="3.30.70.270">
    <property type="match status" value="3"/>
</dbReference>
<dbReference type="FunFam" id="3.30.70.270:FF:000003">
    <property type="entry name" value="Transposon Ty3-G Gag-Pol polyprotein"/>
    <property type="match status" value="1"/>
</dbReference>
<dbReference type="FunFam" id="1.10.340.70:FF:000001">
    <property type="entry name" value="Retrovirus-related Pol polyprotein from transposon gypsy-like Protein"/>
    <property type="match status" value="1"/>
</dbReference>
<evidence type="ECO:0000259" key="13">
    <source>
        <dbReference type="Pfam" id="PF17921"/>
    </source>
</evidence>
<evidence type="ECO:0000313" key="15">
    <source>
        <dbReference type="EMBL" id="GFY31556.1"/>
    </source>
</evidence>
<dbReference type="Pfam" id="PF17919">
    <property type="entry name" value="RT_RNaseH_2"/>
    <property type="match status" value="1"/>
</dbReference>
<dbReference type="Pfam" id="PF17921">
    <property type="entry name" value="Integrase_H2C2"/>
    <property type="match status" value="1"/>
</dbReference>
<dbReference type="SUPFAM" id="SSF50630">
    <property type="entry name" value="Acid proteases"/>
    <property type="match status" value="1"/>
</dbReference>
<evidence type="ECO:0000256" key="4">
    <source>
        <dbReference type="ARBA" id="ARBA00022722"/>
    </source>
</evidence>
<evidence type="ECO:0000256" key="9">
    <source>
        <dbReference type="ARBA" id="ARBA00022918"/>
    </source>
</evidence>
<dbReference type="FunFam" id="3.30.70.270:FF:000020">
    <property type="entry name" value="Transposon Tf2-6 polyprotein-like Protein"/>
    <property type="match status" value="1"/>
</dbReference>
<dbReference type="CDD" id="cd01647">
    <property type="entry name" value="RT_LTR"/>
    <property type="match status" value="1"/>
</dbReference>
<dbReference type="GO" id="GO:0015074">
    <property type="term" value="P:DNA integration"/>
    <property type="evidence" value="ECO:0007669"/>
    <property type="project" value="UniProtKB-KW"/>
</dbReference>
<sequence length="973" mass="112310">MGHVNELPCNMIIDTGANVSIIRNDLAQKLKEKLIWTPPRVVLQTVTGEKIDIHGKLKVKIQFGDTTYQHAVYVADIADPFILGLDFLKEHGFTLDFNKNELRSIHEEVTIFKIEHRTESIRQVTANENITIPPRTEIIVPGYIGNDKGEVLATCSPVTCVCKSSSLLLSNSPQQLTPDLLENAELSPEQKISAERLFQEFEDVFSRNSSDIGHTTVTQHRIDTADHPPIKQHPRRLPFAKQEEVGTLLREMQENDIIEPSSSPWASPIVLVRKKDGSTRFCVDYRKLNDVTKKDSYPLPRIDDTLDTLSGHKWFSTLDLKSGYWQVEIHPEDREKQHSLPAKDYGSSKSCRGRTFEEHLQNIRKVLSKLSDANLKLNPSKCKFFQKEVNYLGHIISAEGVRTDPEKVSAVKNWKRPENLRELRSFLGLCTYYRKFVKGFSNIARPLHKLTESKQKFQWTKECEDSFLQLKEALTSSPILIYPQPDKPFILDTDASNESVGAVLSQEIDGQERVVAYWSKCLSKPERNYCVTRKELLAIVKAIEHFHHYLYGQKFLLRTDHASLTWLMNFRNTEGQVARWIQRLNEYYFDIRHRKGSSHGNADALSRRPCPENCRHCSRVETKYDYAIRQITTSTATPPDPWSDEKVREDQMADPDIKPLIEFMESSSNKPSWQDISAYSPTTKQYWALWNSLHLRNGVLYRKFESEDGKTFRWQLVLPRSRIPEVLKELHGSPTGGHFGVMKTLHRVRERFFWGKVRADVEQWCKSCDACSARKGPKIRSRGKLHRYNVGAPFERIAFDILGPLPRTASEPTRLGPESSSLSASVPQRRSRDYRIFTIPDVFGRDLRLPCDLLFGRPPDTPSSPEEYVQNLQARFEDVHNLARERINLRTEKMKTRYDTKATGHQFKEGDKVWFYNPTRRKGLSPKLQSHWDGPYTILKIINDVVIRIRKSTNSKPRVVHYDRLAPYYGHNS</sequence>
<dbReference type="Pfam" id="PF13975">
    <property type="entry name" value="gag-asp_proteas"/>
    <property type="match status" value="1"/>
</dbReference>
<evidence type="ECO:0000259" key="12">
    <source>
        <dbReference type="Pfam" id="PF17919"/>
    </source>
</evidence>
<dbReference type="GO" id="GO:0003964">
    <property type="term" value="F:RNA-directed DNA polymerase activity"/>
    <property type="evidence" value="ECO:0007669"/>
    <property type="project" value="UniProtKB-KW"/>
</dbReference>
<evidence type="ECO:0000259" key="14">
    <source>
        <dbReference type="Pfam" id="PF22938"/>
    </source>
</evidence>
<dbReference type="Gene3D" id="3.10.20.370">
    <property type="match status" value="1"/>
</dbReference>
<comment type="caution">
    <text evidence="15">The sequence shown here is derived from an EMBL/GenBank/DDBJ whole genome shotgun (WGS) entry which is preliminary data.</text>
</comment>
<dbReference type="Gene3D" id="1.10.340.70">
    <property type="match status" value="1"/>
</dbReference>
<dbReference type="EC" id="2.7.7.49" evidence="1"/>
<dbReference type="EMBL" id="BMAU01021399">
    <property type="protein sequence ID" value="GFY31556.1"/>
    <property type="molecule type" value="Genomic_DNA"/>
</dbReference>
<dbReference type="InterPro" id="IPR041577">
    <property type="entry name" value="RT_RNaseH_2"/>
</dbReference>
<proteinExistence type="predicted"/>
<evidence type="ECO:0000256" key="7">
    <source>
        <dbReference type="ARBA" id="ARBA00022884"/>
    </source>
</evidence>
<keyword evidence="5" id="KW-0255">Endonuclease</keyword>
<dbReference type="GO" id="GO:0004519">
    <property type="term" value="F:endonuclease activity"/>
    <property type="evidence" value="ECO:0007669"/>
    <property type="project" value="UniProtKB-KW"/>
</dbReference>
<keyword evidence="6" id="KW-0460">Magnesium</keyword>
<dbReference type="Gene3D" id="2.40.70.10">
    <property type="entry name" value="Acid Proteases"/>
    <property type="match status" value="1"/>
</dbReference>
<dbReference type="GO" id="GO:0004190">
    <property type="term" value="F:aspartic-type endopeptidase activity"/>
    <property type="evidence" value="ECO:0007669"/>
    <property type="project" value="InterPro"/>
</dbReference>
<evidence type="ECO:0000256" key="3">
    <source>
        <dbReference type="ARBA" id="ARBA00022695"/>
    </source>
</evidence>
<organism evidence="15 16">
    <name type="scientific">Trichonephila clavipes</name>
    <name type="common">Golden silk orbweaver</name>
    <name type="synonym">Nephila clavipes</name>
    <dbReference type="NCBI Taxonomy" id="2585209"/>
    <lineage>
        <taxon>Eukaryota</taxon>
        <taxon>Metazoa</taxon>
        <taxon>Ecdysozoa</taxon>
        <taxon>Arthropoda</taxon>
        <taxon>Chelicerata</taxon>
        <taxon>Arachnida</taxon>
        <taxon>Araneae</taxon>
        <taxon>Araneomorphae</taxon>
        <taxon>Entelegynae</taxon>
        <taxon>Araneoidea</taxon>
        <taxon>Nephilidae</taxon>
        <taxon>Trichonephila</taxon>
    </lineage>
</organism>
<dbReference type="GO" id="GO:0003723">
    <property type="term" value="F:RNA binding"/>
    <property type="evidence" value="ECO:0007669"/>
    <property type="project" value="UniProtKB-KW"/>
</dbReference>
<dbReference type="InterPro" id="IPR054465">
    <property type="entry name" value="Integrase_p58-like_C"/>
</dbReference>
<dbReference type="Gene3D" id="3.10.10.10">
    <property type="entry name" value="HIV Type 1 Reverse Transcriptase, subunit A, domain 1"/>
    <property type="match status" value="1"/>
</dbReference>
<dbReference type="SUPFAM" id="SSF56672">
    <property type="entry name" value="DNA/RNA polymerases"/>
    <property type="match status" value="1"/>
</dbReference>
<gene>
    <name evidence="15" type="primary">POL</name>
    <name evidence="15" type="ORF">TNCV_4694001</name>
</gene>
<dbReference type="InterPro" id="IPR043128">
    <property type="entry name" value="Rev_trsase/Diguanyl_cyclase"/>
</dbReference>
<dbReference type="CDD" id="cd09274">
    <property type="entry name" value="RNase_HI_RT_Ty3"/>
    <property type="match status" value="1"/>
</dbReference>
<evidence type="ECO:0000256" key="8">
    <source>
        <dbReference type="ARBA" id="ARBA00022908"/>
    </source>
</evidence>
<evidence type="ECO:0000256" key="1">
    <source>
        <dbReference type="ARBA" id="ARBA00012493"/>
    </source>
</evidence>
<dbReference type="Pfam" id="PF00078">
    <property type="entry name" value="RVT_1"/>
    <property type="match status" value="1"/>
</dbReference>
<feature type="domain" description="Reverse transcriptase" evidence="11">
    <location>
        <begin position="272"/>
        <end position="338"/>
    </location>
</feature>
<dbReference type="InterPro" id="IPR050951">
    <property type="entry name" value="Retrovirus_Pol_polyprotein"/>
</dbReference>
<feature type="domain" description="Integrase p58-like C-terminal" evidence="14">
    <location>
        <begin position="934"/>
        <end position="967"/>
    </location>
</feature>
<keyword evidence="9" id="KW-0695">RNA-directed DNA polymerase</keyword>
<dbReference type="InterPro" id="IPR021109">
    <property type="entry name" value="Peptidase_aspartic_dom_sf"/>
</dbReference>
<keyword evidence="10" id="KW-0511">Multifunctional enzyme</keyword>
<evidence type="ECO:0000313" key="16">
    <source>
        <dbReference type="Proteomes" id="UP000887159"/>
    </source>
</evidence>
<keyword evidence="16" id="KW-1185">Reference proteome</keyword>
<evidence type="ECO:0000256" key="10">
    <source>
        <dbReference type="ARBA" id="ARBA00023268"/>
    </source>
</evidence>
<dbReference type="PANTHER" id="PTHR37984">
    <property type="entry name" value="PROTEIN CBG26694"/>
    <property type="match status" value="1"/>
</dbReference>
<feature type="domain" description="Integrase zinc-binding" evidence="13">
    <location>
        <begin position="719"/>
        <end position="775"/>
    </location>
</feature>
<feature type="domain" description="Reverse transcriptase/retrotransposon-derived protein RNase H-like" evidence="12">
    <location>
        <begin position="459"/>
        <end position="556"/>
    </location>
</feature>
<name>A0A8X6WCF7_TRICX</name>
<dbReference type="InterPro" id="IPR041588">
    <property type="entry name" value="Integrase_H2C2"/>
</dbReference>
<dbReference type="PANTHER" id="PTHR37984:SF5">
    <property type="entry name" value="PROTEIN NYNRIN-LIKE"/>
    <property type="match status" value="1"/>
</dbReference>
<dbReference type="GO" id="GO:0006508">
    <property type="term" value="P:proteolysis"/>
    <property type="evidence" value="ECO:0007669"/>
    <property type="project" value="InterPro"/>
</dbReference>
<reference evidence="15" key="1">
    <citation type="submission" date="2020-08" db="EMBL/GenBank/DDBJ databases">
        <title>Multicomponent nature underlies the extraordinary mechanical properties of spider dragline silk.</title>
        <authorList>
            <person name="Kono N."/>
            <person name="Nakamura H."/>
            <person name="Mori M."/>
            <person name="Yoshida Y."/>
            <person name="Ohtoshi R."/>
            <person name="Malay A.D."/>
            <person name="Moran D.A.P."/>
            <person name="Tomita M."/>
            <person name="Numata K."/>
            <person name="Arakawa K."/>
        </authorList>
    </citation>
    <scope>NUCLEOTIDE SEQUENCE</scope>
</reference>
<dbReference type="FunFam" id="3.10.20.370:FF:000001">
    <property type="entry name" value="Retrovirus-related Pol polyprotein from transposon 17.6-like protein"/>
    <property type="match status" value="1"/>
</dbReference>
<keyword evidence="4" id="KW-0540">Nuclease</keyword>
<dbReference type="FunFam" id="3.10.10.10:FF:000002">
    <property type="entry name" value="Retrovirus-related Pol polyprotein from transposon 17.6-like protein"/>
    <property type="match status" value="1"/>
</dbReference>
<keyword evidence="7" id="KW-0694">RNA-binding</keyword>
<keyword evidence="2" id="KW-0808">Transferase</keyword>
<accession>A0A8X6WCF7</accession>
<dbReference type="Pfam" id="PF22938">
    <property type="entry name" value="Integrase_p58_C"/>
    <property type="match status" value="1"/>
</dbReference>
<evidence type="ECO:0000256" key="6">
    <source>
        <dbReference type="ARBA" id="ARBA00022842"/>
    </source>
</evidence>
<protein>
    <recommendedName>
        <fullName evidence="1">RNA-directed DNA polymerase</fullName>
        <ecNumber evidence="1">2.7.7.49</ecNumber>
    </recommendedName>
</protein>
<keyword evidence="5" id="KW-0378">Hydrolase</keyword>
<dbReference type="CDD" id="cd00303">
    <property type="entry name" value="retropepsin_like"/>
    <property type="match status" value="1"/>
</dbReference>
<dbReference type="InterPro" id="IPR043502">
    <property type="entry name" value="DNA/RNA_pol_sf"/>
</dbReference>
<evidence type="ECO:0000256" key="5">
    <source>
        <dbReference type="ARBA" id="ARBA00022759"/>
    </source>
</evidence>
<dbReference type="InterPro" id="IPR001969">
    <property type="entry name" value="Aspartic_peptidase_AS"/>
</dbReference>
<evidence type="ECO:0000259" key="11">
    <source>
        <dbReference type="Pfam" id="PF00078"/>
    </source>
</evidence>
<dbReference type="PROSITE" id="PS00141">
    <property type="entry name" value="ASP_PROTEASE"/>
    <property type="match status" value="1"/>
</dbReference>